<feature type="transmembrane region" description="Helical" evidence="13">
    <location>
        <begin position="184"/>
        <end position="206"/>
    </location>
</feature>
<comment type="similarity">
    <text evidence="3">Belongs to the multi antimicrobial extrusion (MATE) (TC 2.A.66.1) family.</text>
</comment>
<dbReference type="PANTHER" id="PTHR43298">
    <property type="entry name" value="MULTIDRUG RESISTANCE PROTEIN NORM-RELATED"/>
    <property type="match status" value="1"/>
</dbReference>
<dbReference type="Proteomes" id="UP001060164">
    <property type="component" value="Chromosome"/>
</dbReference>
<dbReference type="EMBL" id="CP102290">
    <property type="protein sequence ID" value="UWP61345.1"/>
    <property type="molecule type" value="Genomic_DNA"/>
</dbReference>
<feature type="transmembrane region" description="Helical" evidence="13">
    <location>
        <begin position="250"/>
        <end position="270"/>
    </location>
</feature>
<evidence type="ECO:0000256" key="7">
    <source>
        <dbReference type="ARBA" id="ARBA00022475"/>
    </source>
</evidence>
<evidence type="ECO:0000256" key="5">
    <source>
        <dbReference type="ARBA" id="ARBA00022448"/>
    </source>
</evidence>
<dbReference type="NCBIfam" id="TIGR00797">
    <property type="entry name" value="matE"/>
    <property type="match status" value="1"/>
</dbReference>
<keyword evidence="8 13" id="KW-0812">Transmembrane</keyword>
<keyword evidence="5" id="KW-0813">Transport</keyword>
<gene>
    <name evidence="14" type="ORF">NQ502_03160</name>
</gene>
<evidence type="ECO:0000256" key="10">
    <source>
        <dbReference type="ARBA" id="ARBA00023065"/>
    </source>
</evidence>
<dbReference type="InterPro" id="IPR048279">
    <property type="entry name" value="MdtK-like"/>
</dbReference>
<dbReference type="Pfam" id="PF01554">
    <property type="entry name" value="MatE"/>
    <property type="match status" value="2"/>
</dbReference>
<name>A0ABY5VL67_9FIRM</name>
<keyword evidence="15" id="KW-1185">Reference proteome</keyword>
<keyword evidence="6" id="KW-0050">Antiport</keyword>
<feature type="transmembrane region" description="Helical" evidence="13">
    <location>
        <begin position="380"/>
        <end position="400"/>
    </location>
</feature>
<evidence type="ECO:0000256" key="1">
    <source>
        <dbReference type="ARBA" id="ARBA00003408"/>
    </source>
</evidence>
<proteinExistence type="inferred from homology"/>
<evidence type="ECO:0000256" key="12">
    <source>
        <dbReference type="ARBA" id="ARBA00031636"/>
    </source>
</evidence>
<evidence type="ECO:0000313" key="14">
    <source>
        <dbReference type="EMBL" id="UWP61345.1"/>
    </source>
</evidence>
<dbReference type="CDD" id="cd13137">
    <property type="entry name" value="MATE_NorM_like"/>
    <property type="match status" value="1"/>
</dbReference>
<evidence type="ECO:0000256" key="6">
    <source>
        <dbReference type="ARBA" id="ARBA00022449"/>
    </source>
</evidence>
<feature type="transmembrane region" description="Helical" evidence="13">
    <location>
        <begin position="346"/>
        <end position="368"/>
    </location>
</feature>
<protein>
    <recommendedName>
        <fullName evidence="4">Probable multidrug resistance protein NorM</fullName>
    </recommendedName>
    <alternativeName>
        <fullName evidence="12">Multidrug-efflux transporter</fullName>
    </alternativeName>
</protein>
<comment type="function">
    <text evidence="1">Multidrug efflux pump.</text>
</comment>
<comment type="subcellular location">
    <subcellularLocation>
        <location evidence="2">Cell membrane</location>
        <topology evidence="2">Multi-pass membrane protein</topology>
    </subcellularLocation>
</comment>
<keyword evidence="9 13" id="KW-1133">Transmembrane helix</keyword>
<evidence type="ECO:0000256" key="4">
    <source>
        <dbReference type="ARBA" id="ARBA00020268"/>
    </source>
</evidence>
<feature type="transmembrane region" description="Helical" evidence="13">
    <location>
        <begin position="314"/>
        <end position="334"/>
    </location>
</feature>
<reference evidence="14" key="1">
    <citation type="journal article" date="2022" name="Cell">
        <title>Design, construction, and in vivo augmentation of a complex gut microbiome.</title>
        <authorList>
            <person name="Cheng A.G."/>
            <person name="Ho P.Y."/>
            <person name="Aranda-Diaz A."/>
            <person name="Jain S."/>
            <person name="Yu F.B."/>
            <person name="Meng X."/>
            <person name="Wang M."/>
            <person name="Iakiviak M."/>
            <person name="Nagashima K."/>
            <person name="Zhao A."/>
            <person name="Murugkar P."/>
            <person name="Patil A."/>
            <person name="Atabakhsh K."/>
            <person name="Weakley A."/>
            <person name="Yan J."/>
            <person name="Brumbaugh A.R."/>
            <person name="Higginbottom S."/>
            <person name="Dimas A."/>
            <person name="Shiver A.L."/>
            <person name="Deutschbauer A."/>
            <person name="Neff N."/>
            <person name="Sonnenburg J.L."/>
            <person name="Huang K.C."/>
            <person name="Fischbach M.A."/>
        </authorList>
    </citation>
    <scope>NUCLEOTIDE SEQUENCE</scope>
    <source>
        <strain evidence="14">DSM 19829</strain>
    </source>
</reference>
<sequence length="441" mass="47900">MFSNKDLKKLIIPLIVEQILSVAVGMVDTTMVSLAGEAAISGVSLVDMVVNLLNSIFAALATGGAVIVSQYIGKKKRETACEAANQLLLIAMVISTVIMAVMLLFKAPLLRLIYGEIDADVMRNAQIYLVYIALGFPFLAIFNCCAALFRSMGNAKISMQAALGMNAVNIIGDTFLIYGLHMGVAGAAIASTISRIFAAGILLYQVRNPENLIYIRFASVFRPAPKLIKKILYIAIPSGIENGLFQLGRVLVVSIIAGFGTAQIAANAVANNLDNLGLLPGHAINLAVITVIGRCMGAGDSAQAKYYLKKLLKITYMMLACLNIVLLASLPWILNVYSLSEEAYRCAFVLVWIHDGVGTFLWPLSFTVAHALRASGDVKYTMFISIFSMVTFRLVFSVILGQYLGWGAIGVWVAMVIDWVFRTIAFGVRYKKGKWKQIQVV</sequence>
<evidence type="ECO:0000256" key="13">
    <source>
        <dbReference type="SAM" id="Phobius"/>
    </source>
</evidence>
<keyword evidence="11 13" id="KW-0472">Membrane</keyword>
<evidence type="ECO:0000256" key="3">
    <source>
        <dbReference type="ARBA" id="ARBA00010199"/>
    </source>
</evidence>
<dbReference type="InterPro" id="IPR050222">
    <property type="entry name" value="MATE_MdtK"/>
</dbReference>
<organism evidence="14 15">
    <name type="scientific">Ruminococcus gauvreauii</name>
    <dbReference type="NCBI Taxonomy" id="438033"/>
    <lineage>
        <taxon>Bacteria</taxon>
        <taxon>Bacillati</taxon>
        <taxon>Bacillota</taxon>
        <taxon>Clostridia</taxon>
        <taxon>Eubacteriales</taxon>
        <taxon>Oscillospiraceae</taxon>
        <taxon>Ruminococcus</taxon>
    </lineage>
</organism>
<feature type="transmembrane region" description="Helical" evidence="13">
    <location>
        <begin position="52"/>
        <end position="72"/>
    </location>
</feature>
<keyword evidence="10" id="KW-0406">Ion transport</keyword>
<feature type="transmembrane region" description="Helical" evidence="13">
    <location>
        <begin position="12"/>
        <end position="32"/>
    </location>
</feature>
<evidence type="ECO:0000256" key="9">
    <source>
        <dbReference type="ARBA" id="ARBA00022989"/>
    </source>
</evidence>
<dbReference type="PIRSF" id="PIRSF006603">
    <property type="entry name" value="DinF"/>
    <property type="match status" value="1"/>
</dbReference>
<accession>A0ABY5VL67</accession>
<feature type="transmembrane region" description="Helical" evidence="13">
    <location>
        <begin position="125"/>
        <end position="149"/>
    </location>
</feature>
<evidence type="ECO:0000313" key="15">
    <source>
        <dbReference type="Proteomes" id="UP001060164"/>
    </source>
</evidence>
<evidence type="ECO:0000256" key="8">
    <source>
        <dbReference type="ARBA" id="ARBA00022692"/>
    </source>
</evidence>
<dbReference type="PANTHER" id="PTHR43298:SF2">
    <property type="entry name" value="FMN_FAD EXPORTER YEEO-RELATED"/>
    <property type="match status" value="1"/>
</dbReference>
<evidence type="ECO:0000256" key="2">
    <source>
        <dbReference type="ARBA" id="ARBA00004651"/>
    </source>
</evidence>
<feature type="transmembrane region" description="Helical" evidence="13">
    <location>
        <begin position="406"/>
        <end position="428"/>
    </location>
</feature>
<keyword evidence="7" id="KW-1003">Cell membrane</keyword>
<feature type="transmembrane region" description="Helical" evidence="13">
    <location>
        <begin position="161"/>
        <end position="178"/>
    </location>
</feature>
<dbReference type="InterPro" id="IPR002528">
    <property type="entry name" value="MATE_fam"/>
</dbReference>
<feature type="transmembrane region" description="Helical" evidence="13">
    <location>
        <begin position="84"/>
        <end position="105"/>
    </location>
</feature>
<evidence type="ECO:0000256" key="11">
    <source>
        <dbReference type="ARBA" id="ARBA00023136"/>
    </source>
</evidence>
<feature type="transmembrane region" description="Helical" evidence="13">
    <location>
        <begin position="276"/>
        <end position="293"/>
    </location>
</feature>